<evidence type="ECO:0000256" key="1">
    <source>
        <dbReference type="ARBA" id="ARBA00000903"/>
    </source>
</evidence>
<feature type="binding site" evidence="9">
    <location>
        <position position="66"/>
    </location>
    <ligand>
        <name>S-adenosyl-L-methionine</name>
        <dbReference type="ChEBI" id="CHEBI:59789"/>
    </ligand>
</feature>
<keyword evidence="11" id="KW-1185">Reference proteome</keyword>
<evidence type="ECO:0000256" key="5">
    <source>
        <dbReference type="ARBA" id="ARBA00022490"/>
    </source>
</evidence>
<keyword evidence="5 9" id="KW-0963">Cytoplasm</keyword>
<dbReference type="GO" id="GO:0032259">
    <property type="term" value="P:methylation"/>
    <property type="evidence" value="ECO:0007669"/>
    <property type="project" value="UniProtKB-KW"/>
</dbReference>
<dbReference type="Proteomes" id="UP001064106">
    <property type="component" value="Unassembled WGS sequence"/>
</dbReference>
<dbReference type="NCBIfam" id="TIGR03840">
    <property type="entry name" value="TMPT_Se_Te"/>
    <property type="match status" value="1"/>
</dbReference>
<dbReference type="Pfam" id="PF05724">
    <property type="entry name" value="TPMT"/>
    <property type="match status" value="1"/>
</dbReference>
<dbReference type="PANTHER" id="PTHR10259">
    <property type="entry name" value="THIOPURINE S-METHYLTRANSFERASE"/>
    <property type="match status" value="1"/>
</dbReference>
<dbReference type="EC" id="2.1.1.67" evidence="4 9"/>
<feature type="binding site" evidence="9">
    <location>
        <position position="10"/>
    </location>
    <ligand>
        <name>S-adenosyl-L-methionine</name>
        <dbReference type="ChEBI" id="CHEBI:59789"/>
    </ligand>
</feature>
<dbReference type="HAMAP" id="MF_00812">
    <property type="entry name" value="Thiopur_methtran"/>
    <property type="match status" value="1"/>
</dbReference>
<keyword evidence="7 9" id="KW-0808">Transferase</keyword>
<comment type="caution">
    <text evidence="10">The sequence shown here is derived from an EMBL/GenBank/DDBJ whole genome shotgun (WGS) entry which is preliminary data.</text>
</comment>
<dbReference type="InterPro" id="IPR029063">
    <property type="entry name" value="SAM-dependent_MTases_sf"/>
</dbReference>
<dbReference type="EMBL" id="ARXS01000001">
    <property type="protein sequence ID" value="MCU5780865.1"/>
    <property type="molecule type" value="Genomic_DNA"/>
</dbReference>
<dbReference type="SUPFAM" id="SSF53335">
    <property type="entry name" value="S-adenosyl-L-methionine-dependent methyltransferases"/>
    <property type="match status" value="1"/>
</dbReference>
<sequence length="221" mass="25140">MESHFWEEKWHKQELGFHLPFVNPVLKRNLPVFDLPAGSRVFLPLCGKTLDMSWLLEQGHRVVGAELSELAVRQLFEERGVEPEVDDWAGGRRWHQGGLTVFQGDLFELTAEQLGPVDLVYDRAALVALPEAMRARYAPHIGALTGNAPQLLISFEYDPTEMDGPPFPVFAEEVRQLYQDQVRYALQELVRQDVIEKQDRFKAAGVTSFVQVAWKLSPLSV</sequence>
<dbReference type="PIRSF" id="PIRSF023956">
    <property type="entry name" value="Thiopurine_S-methyltransferase"/>
    <property type="match status" value="1"/>
</dbReference>
<name>A0ABT2QTP4_9GAMM</name>
<comment type="similarity">
    <text evidence="3 9">Belongs to the class I-like SAM-binding methyltransferase superfamily. TPMT family.</text>
</comment>
<evidence type="ECO:0000256" key="8">
    <source>
        <dbReference type="ARBA" id="ARBA00022691"/>
    </source>
</evidence>
<dbReference type="InterPro" id="IPR022474">
    <property type="entry name" value="Thiopur_S-MeTfrase_Se/Te_detox"/>
</dbReference>
<dbReference type="InterPro" id="IPR025835">
    <property type="entry name" value="Thiopurine_S-MeTrfase"/>
</dbReference>
<evidence type="ECO:0000256" key="7">
    <source>
        <dbReference type="ARBA" id="ARBA00022679"/>
    </source>
</evidence>
<accession>A0ABT2QTP4</accession>
<gene>
    <name evidence="9" type="primary">tpm</name>
    <name evidence="10" type="ORF">MA04_00165</name>
</gene>
<dbReference type="PANTHER" id="PTHR10259:SF11">
    <property type="entry name" value="THIOPURINE S-METHYLTRANSFERASE"/>
    <property type="match status" value="1"/>
</dbReference>
<evidence type="ECO:0000256" key="4">
    <source>
        <dbReference type="ARBA" id="ARBA00011905"/>
    </source>
</evidence>
<keyword evidence="6 9" id="KW-0489">Methyltransferase</keyword>
<organism evidence="10 11">
    <name type="scientific">Alloalcanivorax balearicus MACL04</name>
    <dbReference type="NCBI Taxonomy" id="1177182"/>
    <lineage>
        <taxon>Bacteria</taxon>
        <taxon>Pseudomonadati</taxon>
        <taxon>Pseudomonadota</taxon>
        <taxon>Gammaproteobacteria</taxon>
        <taxon>Oceanospirillales</taxon>
        <taxon>Alcanivoracaceae</taxon>
        <taxon>Alloalcanivorax</taxon>
    </lineage>
</organism>
<feature type="binding site" evidence="9">
    <location>
        <position position="123"/>
    </location>
    <ligand>
        <name>S-adenosyl-L-methionine</name>
        <dbReference type="ChEBI" id="CHEBI:59789"/>
    </ligand>
</feature>
<feature type="binding site" evidence="9">
    <location>
        <position position="45"/>
    </location>
    <ligand>
        <name>S-adenosyl-L-methionine</name>
        <dbReference type="ChEBI" id="CHEBI:59789"/>
    </ligand>
</feature>
<dbReference type="Gene3D" id="3.40.50.150">
    <property type="entry name" value="Vaccinia Virus protein VP39"/>
    <property type="match status" value="1"/>
</dbReference>
<dbReference type="GO" id="GO:0008168">
    <property type="term" value="F:methyltransferase activity"/>
    <property type="evidence" value="ECO:0007669"/>
    <property type="project" value="UniProtKB-KW"/>
</dbReference>
<evidence type="ECO:0000313" key="11">
    <source>
        <dbReference type="Proteomes" id="UP001064106"/>
    </source>
</evidence>
<dbReference type="NCBIfam" id="NF009732">
    <property type="entry name" value="PRK13255.1"/>
    <property type="match status" value="1"/>
</dbReference>
<evidence type="ECO:0000256" key="6">
    <source>
        <dbReference type="ARBA" id="ARBA00022603"/>
    </source>
</evidence>
<keyword evidence="8 9" id="KW-0949">S-adenosyl-L-methionine</keyword>
<proteinExistence type="inferred from homology"/>
<comment type="catalytic activity">
    <reaction evidence="1 9">
        <text>S-adenosyl-L-methionine + a thiopurine = S-adenosyl-L-homocysteine + a thiopurine S-methylether.</text>
        <dbReference type="EC" id="2.1.1.67"/>
    </reaction>
</comment>
<reference evidence="10" key="1">
    <citation type="submission" date="2012-09" db="EMBL/GenBank/DDBJ databases">
        <title>Genome Sequence of alkane-degrading Bacterium Alcanivorax balearicus MACL04.</title>
        <authorList>
            <person name="Lai Q."/>
            <person name="Shao Z."/>
        </authorList>
    </citation>
    <scope>NUCLEOTIDE SEQUENCE</scope>
    <source>
        <strain evidence="10">MACL04</strain>
    </source>
</reference>
<evidence type="ECO:0000256" key="9">
    <source>
        <dbReference type="HAMAP-Rule" id="MF_00812"/>
    </source>
</evidence>
<dbReference type="PROSITE" id="PS51585">
    <property type="entry name" value="SAM_MT_TPMT"/>
    <property type="match status" value="1"/>
</dbReference>
<evidence type="ECO:0000313" key="10">
    <source>
        <dbReference type="EMBL" id="MCU5780865.1"/>
    </source>
</evidence>
<comment type="subcellular location">
    <subcellularLocation>
        <location evidence="2 9">Cytoplasm</location>
    </subcellularLocation>
</comment>
<evidence type="ECO:0000256" key="3">
    <source>
        <dbReference type="ARBA" id="ARBA00008145"/>
    </source>
</evidence>
<dbReference type="InterPro" id="IPR008854">
    <property type="entry name" value="TPMT"/>
</dbReference>
<protein>
    <recommendedName>
        <fullName evidence="4 9">Thiopurine S-methyltransferase</fullName>
        <ecNumber evidence="4 9">2.1.1.67</ecNumber>
    </recommendedName>
    <alternativeName>
        <fullName evidence="9">Thiopurine methyltransferase</fullName>
    </alternativeName>
</protein>
<evidence type="ECO:0000256" key="2">
    <source>
        <dbReference type="ARBA" id="ARBA00004496"/>
    </source>
</evidence>
<dbReference type="RefSeq" id="WP_262459109.1">
    <property type="nucleotide sequence ID" value="NZ_ARXS01000001.1"/>
</dbReference>